<dbReference type="EMBL" id="JAVDTF010000005">
    <property type="protein sequence ID" value="MDR6785776.1"/>
    <property type="molecule type" value="Genomic_DNA"/>
</dbReference>
<comment type="caution">
    <text evidence="1">The sequence shown here is derived from an EMBL/GenBank/DDBJ whole genome shotgun (WGS) entry which is preliminary data.</text>
</comment>
<proteinExistence type="predicted"/>
<name>A0ACC6L356_9SPHI</name>
<accession>A0ACC6L356</accession>
<gene>
    <name evidence="1" type="ORF">J2X78_004368</name>
</gene>
<protein>
    <submittedName>
        <fullName evidence="1">O-antigen/teichoic acid export membrane protein</fullName>
    </submittedName>
</protein>
<evidence type="ECO:0000313" key="2">
    <source>
        <dbReference type="Proteomes" id="UP001246858"/>
    </source>
</evidence>
<organism evidence="1 2">
    <name type="scientific">Pedobacter africanus</name>
    <dbReference type="NCBI Taxonomy" id="151894"/>
    <lineage>
        <taxon>Bacteria</taxon>
        <taxon>Pseudomonadati</taxon>
        <taxon>Bacteroidota</taxon>
        <taxon>Sphingobacteriia</taxon>
        <taxon>Sphingobacteriales</taxon>
        <taxon>Sphingobacteriaceae</taxon>
        <taxon>Pedobacter</taxon>
    </lineage>
</organism>
<dbReference type="Proteomes" id="UP001246858">
    <property type="component" value="Unassembled WGS sequence"/>
</dbReference>
<reference evidence="1" key="1">
    <citation type="submission" date="2023-07" db="EMBL/GenBank/DDBJ databases">
        <title>Sorghum-associated microbial communities from plants grown in Nebraska, USA.</title>
        <authorList>
            <person name="Schachtman D."/>
        </authorList>
    </citation>
    <scope>NUCLEOTIDE SEQUENCE</scope>
    <source>
        <strain evidence="1">2697</strain>
    </source>
</reference>
<keyword evidence="2" id="KW-1185">Reference proteome</keyword>
<sequence>MKFPAIKGFDQTAFNKYLKNTGMLMFGKIGSLVIKMLVGIQIANHLGAFNYGILNGAIVYVALFAAVASLGLDQFTVKELHAYPKERDRILGTAFAMKVMAGLLCIPVIYIAWQLHDLEKTPYIYVLILSFTGLFQSFNIIDSYFQSEVQSKYIMQVQIAATLLAAIIKLVLIFGNCALIWFVYASIFDFLTLAIGYLIVYNRKGRSIGQWKFDRILAKRLMSFSWPLIISGLMVSLYMYIDQLMLHEMVGPDAQGLYTTAVTFSSAWYFVPTIIVSSLFPAILNARRDDPARYQKRLQNLYDIMVWFSMLFALGVTIAAPVIYGLFNKEYAGAAPILAIHVWSGIFVFLGTANTQYMIAENFNKFTFVRTTIGAILNVLLNLWLIPHMGGLGAAIATLISYFVSTFSILLVPKLRGQGIMMLKSLFLLTAFQKIFKR</sequence>
<evidence type="ECO:0000313" key="1">
    <source>
        <dbReference type="EMBL" id="MDR6785776.1"/>
    </source>
</evidence>